<reference evidence="3 4" key="1">
    <citation type="journal article" date="2020" name="Microbiol. Resour. Announc.">
        <title>Draft Genome Sequence of a Cladosporium Species Isolated from the Mesophotic Ascidian Didemnum maculosum.</title>
        <authorList>
            <person name="Gioti A."/>
            <person name="Siaperas R."/>
            <person name="Nikolaivits E."/>
            <person name="Le Goff G."/>
            <person name="Ouazzani J."/>
            <person name="Kotoulas G."/>
            <person name="Topakas E."/>
        </authorList>
    </citation>
    <scope>NUCLEOTIDE SEQUENCE [LARGE SCALE GENOMIC DNA]</scope>
    <source>
        <strain evidence="3 4">TM138-S3</strain>
    </source>
</reference>
<evidence type="ECO:0000313" key="3">
    <source>
        <dbReference type="EMBL" id="KAL1584482.1"/>
    </source>
</evidence>
<feature type="signal peptide" evidence="1">
    <location>
        <begin position="1"/>
        <end position="18"/>
    </location>
</feature>
<dbReference type="PANTHER" id="PTHR34154">
    <property type="entry name" value="ALKALI-SENSITIVE LINKAGE PROTEIN 1"/>
    <property type="match status" value="1"/>
</dbReference>
<name>A0AB34KL93_9PEZI</name>
<keyword evidence="4" id="KW-1185">Reference proteome</keyword>
<dbReference type="PANTHER" id="PTHR34154:SF3">
    <property type="entry name" value="ALKALI-SENSITIVE LINKAGE PROTEIN 1"/>
    <property type="match status" value="1"/>
</dbReference>
<dbReference type="InterPro" id="IPR024655">
    <property type="entry name" value="Asl1_glyco_hydro_catalytic"/>
</dbReference>
<dbReference type="GO" id="GO:0071966">
    <property type="term" value="P:fungal-type cell wall polysaccharide metabolic process"/>
    <property type="evidence" value="ECO:0007669"/>
    <property type="project" value="TreeGrafter"/>
</dbReference>
<dbReference type="SUPFAM" id="SSF51445">
    <property type="entry name" value="(Trans)glycosidases"/>
    <property type="match status" value="1"/>
</dbReference>
<dbReference type="RefSeq" id="XP_069227588.1">
    <property type="nucleotide sequence ID" value="XM_069374941.1"/>
</dbReference>
<gene>
    <name evidence="3" type="ORF">WHR41_06336</name>
</gene>
<dbReference type="FunFam" id="3.20.20.80:FF:000207">
    <property type="entry name" value="Glycoside hydrolase family 128 protein"/>
    <property type="match status" value="1"/>
</dbReference>
<proteinExistence type="predicted"/>
<dbReference type="AlphaFoldDB" id="A0AB34KL93"/>
<dbReference type="Pfam" id="PF11790">
    <property type="entry name" value="Glyco_hydro_cc"/>
    <property type="match status" value="1"/>
</dbReference>
<feature type="domain" description="Asl1-like glycosyl hydrolase catalytic" evidence="2">
    <location>
        <begin position="29"/>
        <end position="272"/>
    </location>
</feature>
<keyword evidence="1" id="KW-0732">Signal</keyword>
<dbReference type="Proteomes" id="UP000803884">
    <property type="component" value="Unassembled WGS sequence"/>
</dbReference>
<evidence type="ECO:0000313" key="4">
    <source>
        <dbReference type="Proteomes" id="UP000803884"/>
    </source>
</evidence>
<accession>A0AB34KL93</accession>
<sequence>MRVNRISAILALVPSILADIVEPSSPKRGLCYVEGEDPADDKTWDGSESDLTWYYNYQAMPTDAIDSKLQFVPMLWGADSSNDNADATSFYDTVKGLIDSGREIQYVLGFNEPDGCTDGGSCVDPSVAASEWIDKIEPLKNLDLQLGAPAVTGSPRGLQWLQEFYTACDGGCTTDFLPIHWYGNFEGMASFMGQVNATYQNMTMWMTEFGFPGQDLETSQTFFNQSISYLDRQDYVTHYSWFGAFRSDVSNVGPNSALLTEKGELTDMGAYYLGEPAEGNIPSSATDRAIFAGWSIFVSAALFWSFA</sequence>
<feature type="chain" id="PRO_5044222786" description="Asl1-like glycosyl hydrolase catalytic domain-containing protein" evidence="1">
    <location>
        <begin position="19"/>
        <end position="307"/>
    </location>
</feature>
<dbReference type="InterPro" id="IPR053183">
    <property type="entry name" value="ASL1"/>
</dbReference>
<dbReference type="EMBL" id="JAAQHG020000026">
    <property type="protein sequence ID" value="KAL1584482.1"/>
    <property type="molecule type" value="Genomic_DNA"/>
</dbReference>
<organism evidence="3 4">
    <name type="scientific">Cladosporium halotolerans</name>
    <dbReference type="NCBI Taxonomy" id="1052096"/>
    <lineage>
        <taxon>Eukaryota</taxon>
        <taxon>Fungi</taxon>
        <taxon>Dikarya</taxon>
        <taxon>Ascomycota</taxon>
        <taxon>Pezizomycotina</taxon>
        <taxon>Dothideomycetes</taxon>
        <taxon>Dothideomycetidae</taxon>
        <taxon>Cladosporiales</taxon>
        <taxon>Cladosporiaceae</taxon>
        <taxon>Cladosporium</taxon>
    </lineage>
</organism>
<evidence type="ECO:0000259" key="2">
    <source>
        <dbReference type="Pfam" id="PF11790"/>
    </source>
</evidence>
<dbReference type="Gene3D" id="3.20.20.80">
    <property type="entry name" value="Glycosidases"/>
    <property type="match status" value="1"/>
</dbReference>
<comment type="caution">
    <text evidence="3">The sequence shown here is derived from an EMBL/GenBank/DDBJ whole genome shotgun (WGS) entry which is preliminary data.</text>
</comment>
<protein>
    <recommendedName>
        <fullName evidence="2">Asl1-like glycosyl hydrolase catalytic domain-containing protein</fullName>
    </recommendedName>
</protein>
<dbReference type="GO" id="GO:0009277">
    <property type="term" value="C:fungal-type cell wall"/>
    <property type="evidence" value="ECO:0007669"/>
    <property type="project" value="TreeGrafter"/>
</dbReference>
<evidence type="ECO:0000256" key="1">
    <source>
        <dbReference type="SAM" id="SignalP"/>
    </source>
</evidence>
<dbReference type="InterPro" id="IPR017853">
    <property type="entry name" value="GH"/>
</dbReference>
<dbReference type="GeneID" id="96007779"/>